<dbReference type="AlphaFoldDB" id="A0A367IKH1"/>
<evidence type="ECO:0000256" key="1">
    <source>
        <dbReference type="SAM" id="MobiDB-lite"/>
    </source>
</evidence>
<proteinExistence type="predicted"/>
<accession>A0A367IKH1</accession>
<name>A0A367IKH1_RHIST</name>
<dbReference type="Proteomes" id="UP000253551">
    <property type="component" value="Unassembled WGS sequence"/>
</dbReference>
<keyword evidence="3" id="KW-1185">Reference proteome</keyword>
<sequence length="216" mass="24897">MSTIDSFISKRKQQTRASKQNITNNSAAFLSPADIVPVKPLLSVNDKVEKSETTKTNTTTLKTKVKTSKAKTIRAKTTKEGNRITNYFASNVDPKEKTKESLDDEIVLCNVRKTIPLLDAWNHLLEEYNQEEEEEHITLTVRKTKPLTDLWDTILQELYEDNSRGENKRKNKDEQDGIKKQKNLFLSSFMYNAPLRRKLSVEESSSYMSAIMLEYQ</sequence>
<reference evidence="2 3" key="1">
    <citation type="journal article" date="2018" name="G3 (Bethesda)">
        <title>Phylogenetic and Phylogenomic Definition of Rhizopus Species.</title>
        <authorList>
            <person name="Gryganskyi A.P."/>
            <person name="Golan J."/>
            <person name="Dolatabadi S."/>
            <person name="Mondo S."/>
            <person name="Robb S."/>
            <person name="Idnurm A."/>
            <person name="Muszewska A."/>
            <person name="Steczkiewicz K."/>
            <person name="Masonjones S."/>
            <person name="Liao H.L."/>
            <person name="Gajdeczka M.T."/>
            <person name="Anike F."/>
            <person name="Vuek A."/>
            <person name="Anishchenko I.M."/>
            <person name="Voigt K."/>
            <person name="de Hoog G.S."/>
            <person name="Smith M.E."/>
            <person name="Heitman J."/>
            <person name="Vilgalys R."/>
            <person name="Stajich J.E."/>
        </authorList>
    </citation>
    <scope>NUCLEOTIDE SEQUENCE [LARGE SCALE GENOMIC DNA]</scope>
    <source>
        <strain evidence="2 3">LSU 92-RS-03</strain>
    </source>
</reference>
<dbReference type="OrthoDB" id="2270873at2759"/>
<dbReference type="EMBL" id="PJQM01007447">
    <property type="protein sequence ID" value="RCH78175.1"/>
    <property type="molecule type" value="Genomic_DNA"/>
</dbReference>
<protein>
    <submittedName>
        <fullName evidence="2">Uncharacterized protein</fullName>
    </submittedName>
</protein>
<comment type="caution">
    <text evidence="2">The sequence shown here is derived from an EMBL/GenBank/DDBJ whole genome shotgun (WGS) entry which is preliminary data.</text>
</comment>
<evidence type="ECO:0000313" key="3">
    <source>
        <dbReference type="Proteomes" id="UP000253551"/>
    </source>
</evidence>
<organism evidence="2 3">
    <name type="scientific">Rhizopus stolonifer</name>
    <name type="common">Rhizopus nigricans</name>
    <dbReference type="NCBI Taxonomy" id="4846"/>
    <lineage>
        <taxon>Eukaryota</taxon>
        <taxon>Fungi</taxon>
        <taxon>Fungi incertae sedis</taxon>
        <taxon>Mucoromycota</taxon>
        <taxon>Mucoromycotina</taxon>
        <taxon>Mucoromycetes</taxon>
        <taxon>Mucorales</taxon>
        <taxon>Mucorineae</taxon>
        <taxon>Rhizopodaceae</taxon>
        <taxon>Rhizopus</taxon>
    </lineage>
</organism>
<evidence type="ECO:0000313" key="2">
    <source>
        <dbReference type="EMBL" id="RCH78175.1"/>
    </source>
</evidence>
<feature type="region of interest" description="Disordered" evidence="1">
    <location>
        <begin position="1"/>
        <end position="20"/>
    </location>
</feature>
<gene>
    <name evidence="2" type="ORF">CU098_003758</name>
</gene>